<dbReference type="InterPro" id="IPR036514">
    <property type="entry name" value="SGNH_hydro_sf"/>
</dbReference>
<gene>
    <name evidence="4" type="ORF">EGYM00392_LOCUS7649</name>
</gene>
<dbReference type="SUPFAM" id="SSF52266">
    <property type="entry name" value="SGNH hydrolase"/>
    <property type="match status" value="1"/>
</dbReference>
<dbReference type="InterPro" id="IPR013830">
    <property type="entry name" value="SGNH_hydro"/>
</dbReference>
<feature type="chain" id="PRO_5030789879" description="SGNH hydrolase-type esterase domain-containing protein" evidence="2">
    <location>
        <begin position="20"/>
        <end position="324"/>
    </location>
</feature>
<reference evidence="4" key="1">
    <citation type="submission" date="2021-01" db="EMBL/GenBank/DDBJ databases">
        <authorList>
            <person name="Corre E."/>
            <person name="Pelletier E."/>
            <person name="Niang G."/>
            <person name="Scheremetjew M."/>
            <person name="Finn R."/>
            <person name="Kale V."/>
            <person name="Holt S."/>
            <person name="Cochrane G."/>
            <person name="Meng A."/>
            <person name="Brown T."/>
            <person name="Cohen L."/>
        </authorList>
    </citation>
    <scope>NUCLEOTIDE SEQUENCE</scope>
    <source>
        <strain evidence="4">NIES-381</strain>
    </source>
</reference>
<proteinExistence type="predicted"/>
<dbReference type="AlphaFoldDB" id="A0A7S1HZZ6"/>
<evidence type="ECO:0000256" key="1">
    <source>
        <dbReference type="SAM" id="MobiDB-lite"/>
    </source>
</evidence>
<name>A0A7S1HZZ6_9EUGL</name>
<dbReference type="InterPro" id="IPR008265">
    <property type="entry name" value="Lipase_GDSL_AS"/>
</dbReference>
<accession>A0A7S1HZZ6</accession>
<feature type="domain" description="SGNH hydrolase-type esterase" evidence="3">
    <location>
        <begin position="101"/>
        <end position="293"/>
    </location>
</feature>
<organism evidence="4">
    <name type="scientific">Eutreptiella gymnastica</name>
    <dbReference type="NCBI Taxonomy" id="73025"/>
    <lineage>
        <taxon>Eukaryota</taxon>
        <taxon>Discoba</taxon>
        <taxon>Euglenozoa</taxon>
        <taxon>Euglenida</taxon>
        <taxon>Spirocuta</taxon>
        <taxon>Euglenophyceae</taxon>
        <taxon>Eutreptiales</taxon>
        <taxon>Eutreptiaceae</taxon>
        <taxon>Eutreptiella</taxon>
    </lineage>
</organism>
<dbReference type="EMBL" id="HBGA01019707">
    <property type="protein sequence ID" value="CAD8996587.1"/>
    <property type="molecule type" value="Transcribed_RNA"/>
</dbReference>
<keyword evidence="2" id="KW-0732">Signal</keyword>
<protein>
    <recommendedName>
        <fullName evidence="3">SGNH hydrolase-type esterase domain-containing protein</fullName>
    </recommendedName>
</protein>
<feature type="region of interest" description="Disordered" evidence="1">
    <location>
        <begin position="32"/>
        <end position="87"/>
    </location>
</feature>
<dbReference type="Gene3D" id="3.40.50.1110">
    <property type="entry name" value="SGNH hydrolase"/>
    <property type="match status" value="1"/>
</dbReference>
<evidence type="ECO:0000256" key="2">
    <source>
        <dbReference type="SAM" id="SignalP"/>
    </source>
</evidence>
<dbReference type="PANTHER" id="PTHR30383">
    <property type="entry name" value="THIOESTERASE 1/PROTEASE 1/LYSOPHOSPHOLIPASE L1"/>
    <property type="match status" value="1"/>
</dbReference>
<feature type="signal peptide" evidence="2">
    <location>
        <begin position="1"/>
        <end position="19"/>
    </location>
</feature>
<sequence length="324" mass="35993">MRSAELKVLSLSFALGLLCFTWLFVPRNDPSASDPGDVLVSVRQPRPTPRPPLPQALSPREESGPPEASPAPPKLPSLTGTPASSHDFRCPRGAKEIRILAFGDSITQGGYGLFEHPAWGMRHNSYFKPRLQFHAYTVELQKLLSAHRFRRVKVVNKGIAGETAAHMTQRLPNVLLKDPDFNMAFVLAGTNDLHRGTKPATCLGYIEHMHKTLHQYNITAYQISLPDCCPYTTGPKGTPYQGFATRCREYNPMLEAMAKPAGRYIDVAAHIPQREDTKALWDDCMHFSPQGYDEFGNLVFQFLRRRLEAACSGGCMPACAEPVS</sequence>
<dbReference type="PANTHER" id="PTHR30383:SF5">
    <property type="entry name" value="SGNH HYDROLASE-TYPE ESTERASE DOMAIN-CONTAINING PROTEIN"/>
    <property type="match status" value="1"/>
</dbReference>
<dbReference type="InterPro" id="IPR051532">
    <property type="entry name" value="Ester_Hydrolysis_Enzymes"/>
</dbReference>
<dbReference type="Pfam" id="PF13472">
    <property type="entry name" value="Lipase_GDSL_2"/>
    <property type="match status" value="1"/>
</dbReference>
<dbReference type="PROSITE" id="PS01098">
    <property type="entry name" value="LIPASE_GDSL_SER"/>
    <property type="match status" value="1"/>
</dbReference>
<evidence type="ECO:0000313" key="4">
    <source>
        <dbReference type="EMBL" id="CAD8996587.1"/>
    </source>
</evidence>
<evidence type="ECO:0000259" key="3">
    <source>
        <dbReference type="Pfam" id="PF13472"/>
    </source>
</evidence>
<dbReference type="GO" id="GO:0004622">
    <property type="term" value="F:phosphatidylcholine lysophospholipase activity"/>
    <property type="evidence" value="ECO:0007669"/>
    <property type="project" value="TreeGrafter"/>
</dbReference>
<dbReference type="GO" id="GO:0006629">
    <property type="term" value="P:lipid metabolic process"/>
    <property type="evidence" value="ECO:0007669"/>
    <property type="project" value="InterPro"/>
</dbReference>